<dbReference type="PROSITE" id="PS51186">
    <property type="entry name" value="GNAT"/>
    <property type="match status" value="2"/>
</dbReference>
<sequence length="342" mass="37159">MSPLRERVEAPHRLAAPIHPDIAVWRPLVPDDATALAGLHSVADAIDHPEWTVPEAELRDRLRRESIDLASDSMAAVTDSGAIVAYGLNVMGPNPETFVRVVLEGAIHPDVRGRGIGRQLLQWQRGRAQQQLAASDLGLPGWILIWQSTDNVTGVKLAELLGFRPARYSATLARDLATPIAKRETDAAVRLVPWDSALSLAALDAHRSAFRDHWGSQPASEEMWNEMVTDEFYRADLSFLALPADDATTVAGYALTSVFAHDFERQGYSSSYVNLVGTRREWRGHGVAAALLANVLTASQQAGLEKVVLDVDVENPTGAVGLYESLGFQATGGRQVALVLSY</sequence>
<dbReference type="OrthoDB" id="9799092at2"/>
<dbReference type="KEGG" id="gry:D7I44_05060"/>
<evidence type="ECO:0000259" key="1">
    <source>
        <dbReference type="PROSITE" id="PS51186"/>
    </source>
</evidence>
<dbReference type="PANTHER" id="PTHR43617:SF20">
    <property type="entry name" value="N-ALPHA-ACETYLTRANSFERASE RIMI"/>
    <property type="match status" value="1"/>
</dbReference>
<dbReference type="GO" id="GO:0016747">
    <property type="term" value="F:acyltransferase activity, transferring groups other than amino-acyl groups"/>
    <property type="evidence" value="ECO:0007669"/>
    <property type="project" value="InterPro"/>
</dbReference>
<feature type="domain" description="N-acetyltransferase" evidence="1">
    <location>
        <begin position="23"/>
        <end position="185"/>
    </location>
</feature>
<dbReference type="InterPro" id="IPR016181">
    <property type="entry name" value="Acyl_CoA_acyltransferase"/>
</dbReference>
<gene>
    <name evidence="2" type="ORF">D7I44_05060</name>
</gene>
<organism evidence="2 3">
    <name type="scientific">Gryllotalpicola protaetiae</name>
    <dbReference type="NCBI Taxonomy" id="2419771"/>
    <lineage>
        <taxon>Bacteria</taxon>
        <taxon>Bacillati</taxon>
        <taxon>Actinomycetota</taxon>
        <taxon>Actinomycetes</taxon>
        <taxon>Micrococcales</taxon>
        <taxon>Microbacteriaceae</taxon>
        <taxon>Gryllotalpicola</taxon>
    </lineage>
</organism>
<evidence type="ECO:0000313" key="2">
    <source>
        <dbReference type="EMBL" id="AYG02955.1"/>
    </source>
</evidence>
<accession>A0A387BFZ8</accession>
<name>A0A387BFZ8_9MICO</name>
<protein>
    <submittedName>
        <fullName evidence="2">GNAT family N-acetyltransferase</fullName>
    </submittedName>
</protein>
<feature type="domain" description="N-acetyltransferase" evidence="1">
    <location>
        <begin position="189"/>
        <end position="342"/>
    </location>
</feature>
<dbReference type="InterPro" id="IPR000182">
    <property type="entry name" value="GNAT_dom"/>
</dbReference>
<reference evidence="2 3" key="1">
    <citation type="submission" date="2018-09" db="EMBL/GenBank/DDBJ databases">
        <title>Genome sequencing of strain 2DFW10M-5.</title>
        <authorList>
            <person name="Heo J."/>
            <person name="Kim S.-J."/>
            <person name="Kwon S.-W."/>
        </authorList>
    </citation>
    <scope>NUCLEOTIDE SEQUENCE [LARGE SCALE GENOMIC DNA]</scope>
    <source>
        <strain evidence="2 3">2DFW10M-5</strain>
    </source>
</reference>
<dbReference type="CDD" id="cd04301">
    <property type="entry name" value="NAT_SF"/>
    <property type="match status" value="2"/>
</dbReference>
<keyword evidence="3" id="KW-1185">Reference proteome</keyword>
<dbReference type="EMBL" id="CP032624">
    <property type="protein sequence ID" value="AYG02955.1"/>
    <property type="molecule type" value="Genomic_DNA"/>
</dbReference>
<proteinExistence type="predicted"/>
<dbReference type="SUPFAM" id="SSF55729">
    <property type="entry name" value="Acyl-CoA N-acyltransferases (Nat)"/>
    <property type="match status" value="2"/>
</dbReference>
<dbReference type="AlphaFoldDB" id="A0A387BFZ8"/>
<evidence type="ECO:0000313" key="3">
    <source>
        <dbReference type="Proteomes" id="UP000275069"/>
    </source>
</evidence>
<keyword evidence="2" id="KW-0808">Transferase</keyword>
<dbReference type="Pfam" id="PF00583">
    <property type="entry name" value="Acetyltransf_1"/>
    <property type="match status" value="1"/>
</dbReference>
<dbReference type="PANTHER" id="PTHR43617">
    <property type="entry name" value="L-AMINO ACID N-ACETYLTRANSFERASE"/>
    <property type="match status" value="1"/>
</dbReference>
<dbReference type="Proteomes" id="UP000275069">
    <property type="component" value="Chromosome"/>
</dbReference>
<dbReference type="InterPro" id="IPR050276">
    <property type="entry name" value="MshD_Acetyltransferase"/>
</dbReference>
<dbReference type="Gene3D" id="3.40.630.30">
    <property type="match status" value="1"/>
</dbReference>